<keyword evidence="2" id="KW-1185">Reference proteome</keyword>
<proteinExistence type="predicted"/>
<comment type="caution">
    <text evidence="1">The sequence shown here is derived from an EMBL/GenBank/DDBJ whole genome shotgun (WGS) entry which is preliminary data.</text>
</comment>
<dbReference type="RefSeq" id="WP_124153955.1">
    <property type="nucleotide sequence ID" value="NZ_RQIS01000033.1"/>
</dbReference>
<dbReference type="Proteomes" id="UP000272778">
    <property type="component" value="Unassembled WGS sequence"/>
</dbReference>
<evidence type="ECO:0008006" key="3">
    <source>
        <dbReference type="Google" id="ProtNLM"/>
    </source>
</evidence>
<sequence length="264" mass="29649">MAKLDGRLTANRNEARVLRALHRFGWLRTRDIAVLIWQRWLNRPTDGPTFARVVASASGIRMAQRTMRRMHERRLVLRAMAPDGSVIYALAEGGARRLRDAGVTAVSGKDAVRDFSAAYYRHRVIANEVAIGAIVAGYRVSTEREIAQGRWLGGLDGIAGKRADVVLLSGRAIWWVEVERSRKNASDYRKLLTWLKIVADDLSITTRPYGVDGLRWQAIVFICTAAFRDRLRRDLQAAGVPVDALGATLRFETSLYKLQAMQFA</sequence>
<evidence type="ECO:0000313" key="1">
    <source>
        <dbReference type="EMBL" id="RQG99833.1"/>
    </source>
</evidence>
<evidence type="ECO:0000313" key="2">
    <source>
        <dbReference type="Proteomes" id="UP000272778"/>
    </source>
</evidence>
<protein>
    <recommendedName>
        <fullName evidence="3">Replication-relaxation</fullName>
    </recommendedName>
</protein>
<name>A0A3N6M819_9BURK</name>
<dbReference type="EMBL" id="RQIS01000033">
    <property type="protein sequence ID" value="RQG99833.1"/>
    <property type="molecule type" value="Genomic_DNA"/>
</dbReference>
<organism evidence="1 2">
    <name type="scientific">Paraburkholderia dinghuensis</name>
    <dbReference type="NCBI Taxonomy" id="2305225"/>
    <lineage>
        <taxon>Bacteria</taxon>
        <taxon>Pseudomonadati</taxon>
        <taxon>Pseudomonadota</taxon>
        <taxon>Betaproteobacteria</taxon>
        <taxon>Burkholderiales</taxon>
        <taxon>Burkholderiaceae</taxon>
        <taxon>Paraburkholderia</taxon>
    </lineage>
</organism>
<gene>
    <name evidence="1" type="ORF">D1Y85_26030</name>
</gene>
<dbReference type="AlphaFoldDB" id="A0A3N6M819"/>
<accession>A0A3N6M819</accession>
<dbReference type="OrthoDB" id="8896989at2"/>
<reference evidence="1 2" key="1">
    <citation type="submission" date="2018-11" db="EMBL/GenBank/DDBJ databases">
        <title>Paraburkholderia sp. DHOA04, isolated from soil.</title>
        <authorList>
            <person name="Gao Z.-H."/>
            <person name="Qiu L.-H."/>
            <person name="Fu J.-C."/>
        </authorList>
    </citation>
    <scope>NUCLEOTIDE SEQUENCE [LARGE SCALE GENOMIC DNA]</scope>
    <source>
        <strain evidence="1 2">DHOA04</strain>
    </source>
</reference>